<proteinExistence type="predicted"/>
<feature type="non-terminal residue" evidence="2">
    <location>
        <position position="66"/>
    </location>
</feature>
<protein>
    <submittedName>
        <fullName evidence="2">Uncharacterized protein</fullName>
    </submittedName>
</protein>
<feature type="compositionally biased region" description="Basic residues" evidence="1">
    <location>
        <begin position="54"/>
        <end position="66"/>
    </location>
</feature>
<feature type="compositionally biased region" description="Basic and acidic residues" evidence="1">
    <location>
        <begin position="1"/>
        <end position="17"/>
    </location>
</feature>
<name>A0A6J4TBM2_9ACTN</name>
<gene>
    <name evidence="2" type="ORF">AVDCRST_MAG79-31</name>
</gene>
<reference evidence="2" key="1">
    <citation type="submission" date="2020-02" db="EMBL/GenBank/DDBJ databases">
        <authorList>
            <person name="Meier V. D."/>
        </authorList>
    </citation>
    <scope>NUCLEOTIDE SEQUENCE</scope>
    <source>
        <strain evidence="2">AVDCRST_MAG79</strain>
    </source>
</reference>
<dbReference type="AlphaFoldDB" id="A0A6J4TBM2"/>
<evidence type="ECO:0000256" key="1">
    <source>
        <dbReference type="SAM" id="MobiDB-lite"/>
    </source>
</evidence>
<dbReference type="EMBL" id="CADCWC010000005">
    <property type="protein sequence ID" value="CAA9518070.1"/>
    <property type="molecule type" value="Genomic_DNA"/>
</dbReference>
<dbReference type="InterPro" id="IPR017956">
    <property type="entry name" value="AT_hook_DNA-bd_motif"/>
</dbReference>
<organism evidence="2">
    <name type="scientific">uncultured Thermoleophilia bacterium</name>
    <dbReference type="NCBI Taxonomy" id="1497501"/>
    <lineage>
        <taxon>Bacteria</taxon>
        <taxon>Bacillati</taxon>
        <taxon>Actinomycetota</taxon>
        <taxon>Thermoleophilia</taxon>
        <taxon>environmental samples</taxon>
    </lineage>
</organism>
<feature type="non-terminal residue" evidence="2">
    <location>
        <position position="1"/>
    </location>
</feature>
<feature type="compositionally biased region" description="Basic residues" evidence="1">
    <location>
        <begin position="18"/>
        <end position="38"/>
    </location>
</feature>
<feature type="region of interest" description="Disordered" evidence="1">
    <location>
        <begin position="1"/>
        <end position="66"/>
    </location>
</feature>
<accession>A0A6J4TBM2</accession>
<evidence type="ECO:0000313" key="2">
    <source>
        <dbReference type="EMBL" id="CAA9518070.1"/>
    </source>
</evidence>
<sequence>DGLRERGRPRARGGDHGRRPRRAARRAGHGHRRGRRPRGGPPRAVGPDDDPRGRPGRGAHRRPRRL</sequence>
<dbReference type="PRINTS" id="PR00929">
    <property type="entry name" value="ATHOOK"/>
</dbReference>
<dbReference type="GO" id="GO:0003677">
    <property type="term" value="F:DNA binding"/>
    <property type="evidence" value="ECO:0007669"/>
    <property type="project" value="InterPro"/>
</dbReference>